<keyword evidence="2" id="KW-1185">Reference proteome</keyword>
<gene>
    <name evidence="1" type="ORF">V7S98_03625</name>
</gene>
<dbReference type="Proteomes" id="UP001380290">
    <property type="component" value="Unassembled WGS sequence"/>
</dbReference>
<dbReference type="RefSeq" id="WP_339598318.1">
    <property type="nucleotide sequence ID" value="NZ_JBBHLC010000005.1"/>
</dbReference>
<protein>
    <submittedName>
        <fullName evidence="1">Uncharacterized protein</fullName>
    </submittedName>
</protein>
<comment type="caution">
    <text evidence="1">The sequence shown here is derived from an EMBL/GenBank/DDBJ whole genome shotgun (WGS) entry which is preliminary data.</text>
</comment>
<dbReference type="EMBL" id="JBBHLC010000005">
    <property type="protein sequence ID" value="MEJ5862309.1"/>
    <property type="molecule type" value="Genomic_DNA"/>
</dbReference>
<name>A0ABU8QNR3_9PSED</name>
<reference evidence="1 2" key="1">
    <citation type="submission" date="2024-02" db="EMBL/GenBank/DDBJ databases">
        <title>Identification of pathogenicity and growth-promoting function of Pseudomonas putida variant.</title>
        <authorList>
            <person name="Sun J."/>
        </authorList>
    </citation>
    <scope>NUCLEOTIDE SEQUENCE [LARGE SCALE GENOMIC DNA]</scope>
    <source>
        <strain evidence="1 2">A03</strain>
    </source>
</reference>
<proteinExistence type="predicted"/>
<evidence type="ECO:0000313" key="2">
    <source>
        <dbReference type="Proteomes" id="UP001380290"/>
    </source>
</evidence>
<evidence type="ECO:0000313" key="1">
    <source>
        <dbReference type="EMBL" id="MEJ5862309.1"/>
    </source>
</evidence>
<accession>A0ABU8QNR3</accession>
<sequence length="103" mass="11343">MKPPLMGGFFSSAGKASARNAGDIASTGKKLADKLCGQTTFSSVDNRDFLLRKKAPVDNHQFHPQAIRAYPEPSTPVGHRVLKRYMPYGYWPIGLYPQKGCCV</sequence>
<organism evidence="1 2">
    <name type="scientific">Pseudomonas farsensis</name>
    <dbReference type="NCBI Taxonomy" id="2745492"/>
    <lineage>
        <taxon>Bacteria</taxon>
        <taxon>Pseudomonadati</taxon>
        <taxon>Pseudomonadota</taxon>
        <taxon>Gammaproteobacteria</taxon>
        <taxon>Pseudomonadales</taxon>
        <taxon>Pseudomonadaceae</taxon>
        <taxon>Pseudomonas</taxon>
    </lineage>
</organism>